<organism evidence="1 2">
    <name type="scientific">Smallanthus sonchifolius</name>
    <dbReference type="NCBI Taxonomy" id="185202"/>
    <lineage>
        <taxon>Eukaryota</taxon>
        <taxon>Viridiplantae</taxon>
        <taxon>Streptophyta</taxon>
        <taxon>Embryophyta</taxon>
        <taxon>Tracheophyta</taxon>
        <taxon>Spermatophyta</taxon>
        <taxon>Magnoliopsida</taxon>
        <taxon>eudicotyledons</taxon>
        <taxon>Gunneridae</taxon>
        <taxon>Pentapetalae</taxon>
        <taxon>asterids</taxon>
        <taxon>campanulids</taxon>
        <taxon>Asterales</taxon>
        <taxon>Asteraceae</taxon>
        <taxon>Asteroideae</taxon>
        <taxon>Heliantheae alliance</taxon>
        <taxon>Millerieae</taxon>
        <taxon>Smallanthus</taxon>
    </lineage>
</organism>
<reference evidence="2" key="1">
    <citation type="journal article" date="2022" name="Mol. Ecol. Resour.">
        <title>The genomes of chicory, endive, great burdock and yacon provide insights into Asteraceae palaeo-polyploidization history and plant inulin production.</title>
        <authorList>
            <person name="Fan W."/>
            <person name="Wang S."/>
            <person name="Wang H."/>
            <person name="Wang A."/>
            <person name="Jiang F."/>
            <person name="Liu H."/>
            <person name="Zhao H."/>
            <person name="Xu D."/>
            <person name="Zhang Y."/>
        </authorList>
    </citation>
    <scope>NUCLEOTIDE SEQUENCE [LARGE SCALE GENOMIC DNA]</scope>
    <source>
        <strain evidence="2">cv. Yunnan</strain>
    </source>
</reference>
<keyword evidence="2" id="KW-1185">Reference proteome</keyword>
<evidence type="ECO:0000313" key="1">
    <source>
        <dbReference type="EMBL" id="KAI3801673.1"/>
    </source>
</evidence>
<dbReference type="EMBL" id="CM042027">
    <property type="protein sequence ID" value="KAI3801673.1"/>
    <property type="molecule type" value="Genomic_DNA"/>
</dbReference>
<comment type="caution">
    <text evidence="1">The sequence shown here is derived from an EMBL/GenBank/DDBJ whole genome shotgun (WGS) entry which is preliminary data.</text>
</comment>
<name>A0ACB9I1S5_9ASTR</name>
<evidence type="ECO:0000313" key="2">
    <source>
        <dbReference type="Proteomes" id="UP001056120"/>
    </source>
</evidence>
<dbReference type="Proteomes" id="UP001056120">
    <property type="component" value="Linkage Group LG10"/>
</dbReference>
<reference evidence="1 2" key="2">
    <citation type="journal article" date="2022" name="Mol. Ecol. Resour.">
        <title>The genomes of chicory, endive, great burdock and yacon provide insights into Asteraceae paleo-polyploidization history and plant inulin production.</title>
        <authorList>
            <person name="Fan W."/>
            <person name="Wang S."/>
            <person name="Wang H."/>
            <person name="Wang A."/>
            <person name="Jiang F."/>
            <person name="Liu H."/>
            <person name="Zhao H."/>
            <person name="Xu D."/>
            <person name="Zhang Y."/>
        </authorList>
    </citation>
    <scope>NUCLEOTIDE SEQUENCE [LARGE SCALE GENOMIC DNA]</scope>
    <source>
        <strain evidence="2">cv. Yunnan</strain>
        <tissue evidence="1">Leaves</tissue>
    </source>
</reference>
<accession>A0ACB9I1S5</accession>
<sequence length="78" mass="8871">MDRFVKVPHIQVTPPPEISKCTLHRSSKTAPTTADPIPHTHAHTLSLKNKPNRSQFQVFHTQEPSVLSLQNEHIQVFI</sequence>
<gene>
    <name evidence="1" type="ORF">L1987_29785</name>
</gene>
<protein>
    <submittedName>
        <fullName evidence="1">Uncharacterized protein</fullName>
    </submittedName>
</protein>
<proteinExistence type="predicted"/>